<evidence type="ECO:0000313" key="2">
    <source>
        <dbReference type="EMBL" id="MEV5510167.1"/>
    </source>
</evidence>
<feature type="region of interest" description="Disordered" evidence="1">
    <location>
        <begin position="14"/>
        <end position="41"/>
    </location>
</feature>
<name>A0ABV3K4S5_STRON</name>
<protein>
    <submittedName>
        <fullName evidence="2">Uncharacterized protein</fullName>
    </submittedName>
</protein>
<reference evidence="2 3" key="1">
    <citation type="submission" date="2024-06" db="EMBL/GenBank/DDBJ databases">
        <title>The Natural Products Discovery Center: Release of the First 8490 Sequenced Strains for Exploring Actinobacteria Biosynthetic Diversity.</title>
        <authorList>
            <person name="Kalkreuter E."/>
            <person name="Kautsar S.A."/>
            <person name="Yang D."/>
            <person name="Bader C.D."/>
            <person name="Teijaro C.N."/>
            <person name="Fluegel L."/>
            <person name="Davis C.M."/>
            <person name="Simpson J.R."/>
            <person name="Lauterbach L."/>
            <person name="Steele A.D."/>
            <person name="Gui C."/>
            <person name="Meng S."/>
            <person name="Li G."/>
            <person name="Viehrig K."/>
            <person name="Ye F."/>
            <person name="Su P."/>
            <person name="Kiefer A.F."/>
            <person name="Nichols A."/>
            <person name="Cepeda A.J."/>
            <person name="Yan W."/>
            <person name="Fan B."/>
            <person name="Jiang Y."/>
            <person name="Adhikari A."/>
            <person name="Zheng C.-J."/>
            <person name="Schuster L."/>
            <person name="Cowan T.M."/>
            <person name="Smanski M.J."/>
            <person name="Chevrette M.G."/>
            <person name="De Carvalho L.P.S."/>
            <person name="Shen B."/>
        </authorList>
    </citation>
    <scope>NUCLEOTIDE SEQUENCE [LARGE SCALE GENOMIC DNA]</scope>
    <source>
        <strain evidence="2 3">NPDC052347</strain>
    </source>
</reference>
<evidence type="ECO:0000313" key="3">
    <source>
        <dbReference type="Proteomes" id="UP001552594"/>
    </source>
</evidence>
<proteinExistence type="predicted"/>
<dbReference type="EMBL" id="JBFAUK010000028">
    <property type="protein sequence ID" value="MEV5510167.1"/>
    <property type="molecule type" value="Genomic_DNA"/>
</dbReference>
<accession>A0ABV3K4S5</accession>
<dbReference type="RefSeq" id="WP_153068556.1">
    <property type="nucleotide sequence ID" value="NZ_JBFAUK010000028.1"/>
</dbReference>
<organism evidence="2 3">
    <name type="scientific">Streptomyces orinoci</name>
    <name type="common">Streptoverticillium orinoci</name>
    <dbReference type="NCBI Taxonomy" id="67339"/>
    <lineage>
        <taxon>Bacteria</taxon>
        <taxon>Bacillati</taxon>
        <taxon>Actinomycetota</taxon>
        <taxon>Actinomycetes</taxon>
        <taxon>Kitasatosporales</taxon>
        <taxon>Streptomycetaceae</taxon>
        <taxon>Streptomyces</taxon>
    </lineage>
</organism>
<dbReference type="Proteomes" id="UP001552594">
    <property type="component" value="Unassembled WGS sequence"/>
</dbReference>
<comment type="caution">
    <text evidence="2">The sequence shown here is derived from an EMBL/GenBank/DDBJ whole genome shotgun (WGS) entry which is preliminary data.</text>
</comment>
<evidence type="ECO:0000256" key="1">
    <source>
        <dbReference type="SAM" id="MobiDB-lite"/>
    </source>
</evidence>
<gene>
    <name evidence="2" type="ORF">AB0L16_27710</name>
</gene>
<keyword evidence="3" id="KW-1185">Reference proteome</keyword>
<sequence>MTAREPPAVLLMDINGSGDKDARGAGHLDGPVGEEHREAQPAVWQRRLEGSNGLHFNDGGLPSL</sequence>